<dbReference type="InterPro" id="IPR011014">
    <property type="entry name" value="MscS_channel_TM-2"/>
</dbReference>
<feature type="transmembrane region" description="Helical" evidence="9">
    <location>
        <begin position="844"/>
        <end position="870"/>
    </location>
</feature>
<dbReference type="Gene3D" id="3.30.70.100">
    <property type="match status" value="1"/>
</dbReference>
<evidence type="ECO:0000313" key="16">
    <source>
        <dbReference type="Proteomes" id="UP000638014"/>
    </source>
</evidence>
<keyword evidence="3" id="KW-1003">Cell membrane</keyword>
<dbReference type="Pfam" id="PF00924">
    <property type="entry name" value="MS_channel_2nd"/>
    <property type="match status" value="1"/>
</dbReference>
<feature type="domain" description="Mechanosensitive ion channel inner membrane" evidence="11">
    <location>
        <begin position="465"/>
        <end position="788"/>
    </location>
</feature>
<dbReference type="InterPro" id="IPR052702">
    <property type="entry name" value="MscS-like_channel"/>
</dbReference>
<evidence type="ECO:0000313" key="15">
    <source>
        <dbReference type="EMBL" id="MBD1391295.1"/>
    </source>
</evidence>
<feature type="transmembrane region" description="Helical" evidence="9">
    <location>
        <begin position="876"/>
        <end position="905"/>
    </location>
</feature>
<feature type="coiled-coil region" evidence="8">
    <location>
        <begin position="102"/>
        <end position="129"/>
    </location>
</feature>
<dbReference type="InterPro" id="IPR006685">
    <property type="entry name" value="MscS_channel_2nd"/>
</dbReference>
<evidence type="ECO:0000256" key="4">
    <source>
        <dbReference type="ARBA" id="ARBA00022692"/>
    </source>
</evidence>
<dbReference type="InterPro" id="IPR023408">
    <property type="entry name" value="MscS_beta-dom_sf"/>
</dbReference>
<feature type="transmembrane region" description="Helical" evidence="9">
    <location>
        <begin position="755"/>
        <end position="773"/>
    </location>
</feature>
<dbReference type="RefSeq" id="WP_191146353.1">
    <property type="nucleotide sequence ID" value="NZ_JACXAF010000034.1"/>
</dbReference>
<comment type="caution">
    <text evidence="15">The sequence shown here is derived from an EMBL/GenBank/DDBJ whole genome shotgun (WGS) entry which is preliminary data.</text>
</comment>
<dbReference type="GO" id="GO:0008381">
    <property type="term" value="F:mechanosensitive monoatomic ion channel activity"/>
    <property type="evidence" value="ECO:0007669"/>
    <property type="project" value="UniProtKB-ARBA"/>
</dbReference>
<feature type="coiled-coil region" evidence="8">
    <location>
        <begin position="207"/>
        <end position="284"/>
    </location>
</feature>
<feature type="transmembrane region" description="Helical" evidence="9">
    <location>
        <begin position="650"/>
        <end position="673"/>
    </location>
</feature>
<dbReference type="InterPro" id="IPR049278">
    <property type="entry name" value="MS_channel_C"/>
</dbReference>
<dbReference type="SUPFAM" id="SSF82861">
    <property type="entry name" value="Mechanosensitive channel protein MscS (YggB), transmembrane region"/>
    <property type="match status" value="1"/>
</dbReference>
<evidence type="ECO:0000256" key="1">
    <source>
        <dbReference type="ARBA" id="ARBA00004651"/>
    </source>
</evidence>
<feature type="transmembrane region" description="Helical" evidence="9">
    <location>
        <begin position="679"/>
        <end position="698"/>
    </location>
</feature>
<evidence type="ECO:0000256" key="6">
    <source>
        <dbReference type="ARBA" id="ARBA00022989"/>
    </source>
</evidence>
<feature type="transmembrane region" description="Helical" evidence="9">
    <location>
        <begin position="461"/>
        <end position="479"/>
    </location>
</feature>
<comment type="similarity">
    <text evidence="2">Belongs to the MscS (TC 1.A.23) family.</text>
</comment>
<feature type="transmembrane region" description="Helical" evidence="9">
    <location>
        <begin position="533"/>
        <end position="552"/>
    </location>
</feature>
<feature type="transmembrane region" description="Helical" evidence="9">
    <location>
        <begin position="804"/>
        <end position="823"/>
    </location>
</feature>
<feature type="coiled-coil region" evidence="8">
    <location>
        <begin position="386"/>
        <end position="413"/>
    </location>
</feature>
<keyword evidence="4 9" id="KW-0812">Transmembrane</keyword>
<evidence type="ECO:0000259" key="14">
    <source>
        <dbReference type="Pfam" id="PF21088"/>
    </source>
</evidence>
<gene>
    <name evidence="15" type="ORF">IC617_17855</name>
</gene>
<keyword evidence="8" id="KW-0175">Coiled coil</keyword>
<dbReference type="InterPro" id="IPR024393">
    <property type="entry name" value="MscS_porin"/>
</dbReference>
<dbReference type="Pfam" id="PF21082">
    <property type="entry name" value="MS_channel_3rd"/>
    <property type="match status" value="1"/>
</dbReference>
<dbReference type="EMBL" id="JACXAF010000034">
    <property type="protein sequence ID" value="MBD1391295.1"/>
    <property type="molecule type" value="Genomic_DNA"/>
</dbReference>
<dbReference type="SUPFAM" id="SSF50182">
    <property type="entry name" value="Sm-like ribonucleoproteins"/>
    <property type="match status" value="1"/>
</dbReference>
<dbReference type="Gene3D" id="2.30.30.60">
    <property type="match status" value="1"/>
</dbReference>
<dbReference type="InterPro" id="IPR049142">
    <property type="entry name" value="MS_channel_1st"/>
</dbReference>
<dbReference type="InterPro" id="IPR006686">
    <property type="entry name" value="MscS_channel_CS"/>
</dbReference>
<evidence type="ECO:0000259" key="10">
    <source>
        <dbReference type="Pfam" id="PF00924"/>
    </source>
</evidence>
<evidence type="ECO:0000259" key="13">
    <source>
        <dbReference type="Pfam" id="PF21082"/>
    </source>
</evidence>
<feature type="domain" description="Mechanosensitive ion channel MscS porin" evidence="12">
    <location>
        <begin position="29"/>
        <end position="258"/>
    </location>
</feature>
<feature type="domain" description="Mechanosensitive ion channel MscS C-terminal" evidence="13">
    <location>
        <begin position="966"/>
        <end position="1047"/>
    </location>
</feature>
<dbReference type="PANTHER" id="PTHR30347:SF9">
    <property type="entry name" value="MINICONDUCTANCE MECHANOSENSITIVE CHANNEL MSCM"/>
    <property type="match status" value="1"/>
</dbReference>
<feature type="transmembrane region" description="Helical" evidence="9">
    <location>
        <begin position="573"/>
        <end position="597"/>
    </location>
</feature>
<dbReference type="SUPFAM" id="SSF82689">
    <property type="entry name" value="Mechanosensitive channel protein MscS (YggB), C-terminal domain"/>
    <property type="match status" value="1"/>
</dbReference>
<evidence type="ECO:0000256" key="2">
    <source>
        <dbReference type="ARBA" id="ARBA00008017"/>
    </source>
</evidence>
<organism evidence="15 16">
    <name type="scientific">Neiella litorisoli</name>
    <dbReference type="NCBI Taxonomy" id="2771431"/>
    <lineage>
        <taxon>Bacteria</taxon>
        <taxon>Pseudomonadati</taxon>
        <taxon>Pseudomonadota</taxon>
        <taxon>Gammaproteobacteria</taxon>
        <taxon>Alteromonadales</taxon>
        <taxon>Echinimonadaceae</taxon>
        <taxon>Neiella</taxon>
    </lineage>
</organism>
<dbReference type="PANTHER" id="PTHR30347">
    <property type="entry name" value="POTASSIUM CHANNEL RELATED"/>
    <property type="match status" value="1"/>
</dbReference>
<keyword evidence="16" id="KW-1185">Reference proteome</keyword>
<dbReference type="GO" id="GO:0005886">
    <property type="term" value="C:plasma membrane"/>
    <property type="evidence" value="ECO:0007669"/>
    <property type="project" value="UniProtKB-SubCell"/>
</dbReference>
<evidence type="ECO:0000256" key="7">
    <source>
        <dbReference type="ARBA" id="ARBA00023136"/>
    </source>
</evidence>
<dbReference type="AlphaFoldDB" id="A0A8J6QJ64"/>
<feature type="transmembrane region" description="Helical" evidence="9">
    <location>
        <begin position="500"/>
        <end position="521"/>
    </location>
</feature>
<dbReference type="InterPro" id="IPR011066">
    <property type="entry name" value="MscS_channel_C_sf"/>
</dbReference>
<sequence>MRLFIVGLLLIVSMLHYQSVRAAEVSIEQLEQLIERTPANNDVLIERYQRAIQLLTERDNFAAEAEQYRQQLTQYPQDIANAKVRPVVDEQQIADAYRDKDQEQISRLIKSLEQQIVLTREQIQSLENQGRKVQARMVDIPRELDEIVAELERGYSEQLAISGDALLNEASQFQYDALRDMLLAKQQLIQLESQGVSQRIELNQLQIAQQNQALLNLMRQLRLANDRLAQLRQQEAAEALAELDHAAKVVADDDPELQEIIARNIELTRELEELQATQQSAQLRYQGLHELSVQINSLLRELRKDIDRFEPSVEFSDAIVEQLAALSGLPNIQELSRLLNQLRVDSFSYRNEQRKNRQNFQLSKRNDERDLLDLQQQLLTELIGINGQLEVLLKQALANIDQLTIRRSDLEDQAFRLLTWIPNMKPLTTSDIPDVVSDFKRIASELVHQWRLYSHRPGESAFQLVLLLLLAVYLQRFISKYDAYMSRIGDRIGNVRRDKGHYSLAAIFGLIALGSLLPMGAKFSDWLSQNSQVMIQQLIWLTTIGASLHLVARQLRKPPSVLIHHFRMKPAAIQLIMRHVIWLSPLFLTVLLIYKWLADWNQLALFSATGRLMHLINAVLLTWATAWLFRLVSNLVHERGDIMRLPMRMLWWFGIAVPAAATVLLLLGYIVAAQMLLKGYLWTLLSAITICISYFLALRGLAILYRRLAFERALTRRAQALAKREENDDSADPAIEEPQESYIEFDDIGAQASKLLRTTFVLAFYFSLLPIWSDAFNSLSAFNDLTLWSVQSVGAQGQLETTSITVKVLLTAIVTGGFTLVSVRNIPGMLELLVLQRMQLSPGTGYAITTITKYVILVVGLLVVVGALGFDWSSLQWLVAALTVGLGFGLQEIFANFVSGLIILFEKPIRIGDTVTIRGMSGTVTRINTRATTVVDWDRKEIIIPNKAFITEDFVNWSLSDAITRIVLRIGVRHDSDVRMVTKMILQAADECEMVIDEPTPEVFLLEYSDSALIFELRAFTSDTSHRLPSIHEIHSRVIKKFNALNITVAHPQLDIHVKHAAGIATNNG</sequence>
<dbReference type="InterPro" id="IPR010920">
    <property type="entry name" value="LSM_dom_sf"/>
</dbReference>
<dbReference type="Proteomes" id="UP000638014">
    <property type="component" value="Unassembled WGS sequence"/>
</dbReference>
<feature type="domain" description="Mechanosensitive ion channel MscS" evidence="10">
    <location>
        <begin position="893"/>
        <end position="958"/>
    </location>
</feature>
<keyword evidence="5" id="KW-0732">Signal</keyword>
<evidence type="ECO:0000256" key="5">
    <source>
        <dbReference type="ARBA" id="ARBA00022729"/>
    </source>
</evidence>
<feature type="transmembrane region" description="Helical" evidence="9">
    <location>
        <begin position="603"/>
        <end position="629"/>
    </location>
</feature>
<comment type="subcellular location">
    <subcellularLocation>
        <location evidence="1">Cell membrane</location>
        <topology evidence="1">Multi-pass membrane protein</topology>
    </subcellularLocation>
</comment>
<evidence type="ECO:0000256" key="3">
    <source>
        <dbReference type="ARBA" id="ARBA00022475"/>
    </source>
</evidence>
<name>A0A8J6QJ64_9GAMM</name>
<dbReference type="PROSITE" id="PS01246">
    <property type="entry name" value="UPF0003"/>
    <property type="match status" value="1"/>
</dbReference>
<dbReference type="Pfam" id="PF12794">
    <property type="entry name" value="MscS_TM"/>
    <property type="match status" value="1"/>
</dbReference>
<dbReference type="Gene3D" id="1.10.287.1260">
    <property type="match status" value="1"/>
</dbReference>
<dbReference type="Pfam" id="PF12795">
    <property type="entry name" value="MscS_porin"/>
    <property type="match status" value="1"/>
</dbReference>
<dbReference type="InterPro" id="IPR025692">
    <property type="entry name" value="MscS_IM_dom1"/>
</dbReference>
<accession>A0A8J6QJ64</accession>
<keyword evidence="7 9" id="KW-0472">Membrane</keyword>
<protein>
    <submittedName>
        <fullName evidence="15">Mechanosensitive ion channel</fullName>
    </submittedName>
</protein>
<feature type="domain" description="Mechanosensitive ion channel transmembrane helices 2/3" evidence="14">
    <location>
        <begin position="850"/>
        <end position="891"/>
    </location>
</feature>
<proteinExistence type="inferred from homology"/>
<evidence type="ECO:0000259" key="12">
    <source>
        <dbReference type="Pfam" id="PF12795"/>
    </source>
</evidence>
<dbReference type="FunFam" id="1.10.287.1260:FF:000002">
    <property type="entry name" value="Potassium efflux system KefA"/>
    <property type="match status" value="1"/>
</dbReference>
<evidence type="ECO:0000256" key="8">
    <source>
        <dbReference type="SAM" id="Coils"/>
    </source>
</evidence>
<dbReference type="Pfam" id="PF21088">
    <property type="entry name" value="MS_channel_1st"/>
    <property type="match status" value="1"/>
</dbReference>
<reference evidence="15" key="1">
    <citation type="submission" date="2020-09" db="EMBL/GenBank/DDBJ databases">
        <title>A novel bacterium of genus Neiella, isolated from South China Sea.</title>
        <authorList>
            <person name="Huang H."/>
            <person name="Mo K."/>
            <person name="Hu Y."/>
        </authorList>
    </citation>
    <scope>NUCLEOTIDE SEQUENCE</scope>
    <source>
        <strain evidence="15">HB171785</strain>
    </source>
</reference>
<evidence type="ECO:0000259" key="11">
    <source>
        <dbReference type="Pfam" id="PF12794"/>
    </source>
</evidence>
<evidence type="ECO:0000256" key="9">
    <source>
        <dbReference type="SAM" id="Phobius"/>
    </source>
</evidence>
<keyword evidence="6 9" id="KW-1133">Transmembrane helix</keyword>